<protein>
    <submittedName>
        <fullName evidence="5">TetR/AcrR family transcriptional regulator</fullName>
    </submittedName>
</protein>
<reference evidence="5 6" key="1">
    <citation type="submission" date="2021-03" db="EMBL/GenBank/DDBJ databases">
        <authorList>
            <person name="So Y."/>
        </authorList>
    </citation>
    <scope>NUCLEOTIDE SEQUENCE [LARGE SCALE GENOMIC DNA]</scope>
    <source>
        <strain evidence="5 6">SSH11</strain>
    </source>
</reference>
<evidence type="ECO:0000313" key="6">
    <source>
        <dbReference type="Proteomes" id="UP000681594"/>
    </source>
</evidence>
<dbReference type="Gene3D" id="1.10.357.10">
    <property type="entry name" value="Tetracycline Repressor, domain 2"/>
    <property type="match status" value="1"/>
</dbReference>
<evidence type="ECO:0000256" key="3">
    <source>
        <dbReference type="SAM" id="MobiDB-lite"/>
    </source>
</evidence>
<feature type="region of interest" description="Disordered" evidence="3">
    <location>
        <begin position="194"/>
        <end position="218"/>
    </location>
</feature>
<dbReference type="InterPro" id="IPR001647">
    <property type="entry name" value="HTH_TetR"/>
</dbReference>
<comment type="caution">
    <text evidence="5">The sequence shown here is derived from an EMBL/GenBank/DDBJ whole genome shotgun (WGS) entry which is preliminary data.</text>
</comment>
<dbReference type="PRINTS" id="PR00455">
    <property type="entry name" value="HTHTETR"/>
</dbReference>
<dbReference type="PANTHER" id="PTHR30055">
    <property type="entry name" value="HTH-TYPE TRANSCRIPTIONAL REGULATOR RUTR"/>
    <property type="match status" value="1"/>
</dbReference>
<proteinExistence type="predicted"/>
<dbReference type="SUPFAM" id="SSF46689">
    <property type="entry name" value="Homeodomain-like"/>
    <property type="match status" value="1"/>
</dbReference>
<evidence type="ECO:0000256" key="2">
    <source>
        <dbReference type="PROSITE-ProRule" id="PRU00335"/>
    </source>
</evidence>
<accession>A0ABS4ALT7</accession>
<dbReference type="InterPro" id="IPR050109">
    <property type="entry name" value="HTH-type_TetR-like_transc_reg"/>
</dbReference>
<dbReference type="InterPro" id="IPR009057">
    <property type="entry name" value="Homeodomain-like_sf"/>
</dbReference>
<keyword evidence="6" id="KW-1185">Reference proteome</keyword>
<gene>
    <name evidence="5" type="ORF">J8J14_24240</name>
</gene>
<dbReference type="Pfam" id="PF00440">
    <property type="entry name" value="TetR_N"/>
    <property type="match status" value="1"/>
</dbReference>
<feature type="DNA-binding region" description="H-T-H motif" evidence="2">
    <location>
        <begin position="35"/>
        <end position="54"/>
    </location>
</feature>
<dbReference type="PROSITE" id="PS50977">
    <property type="entry name" value="HTH_TETR_2"/>
    <property type="match status" value="1"/>
</dbReference>
<sequence length="218" mass="23568">MPPPARRRLSREDRHAQLIDTARRIVREEGTDALTLGRLAEQAGVTKPVVYDHFETRNGLLAALYRDYDARQASVMEAALAACDPNLVARAKVIASAYVECSLTEGQEIPGVAAALVGAPEMDALKRGYQSAFLARCRAILEPFTEGNSLTQAALWGMLGAADALSDAAARGEITNDEAVEELFRTIISVMERRQSGLQPPASSERPSRRGQHRAGAP</sequence>
<evidence type="ECO:0000259" key="4">
    <source>
        <dbReference type="PROSITE" id="PS50977"/>
    </source>
</evidence>
<evidence type="ECO:0000256" key="1">
    <source>
        <dbReference type="ARBA" id="ARBA00023125"/>
    </source>
</evidence>
<feature type="domain" description="HTH tetR-type" evidence="4">
    <location>
        <begin position="12"/>
        <end position="72"/>
    </location>
</feature>
<dbReference type="PANTHER" id="PTHR30055:SF223">
    <property type="entry name" value="HTH-TYPE TRANSCRIPTIONAL REGULATOR UIDR"/>
    <property type="match status" value="1"/>
</dbReference>
<evidence type="ECO:0000313" key="5">
    <source>
        <dbReference type="EMBL" id="MBP0447851.1"/>
    </source>
</evidence>
<dbReference type="Proteomes" id="UP000681594">
    <property type="component" value="Unassembled WGS sequence"/>
</dbReference>
<organism evidence="5 6">
    <name type="scientific">Pararoseomonas baculiformis</name>
    <dbReference type="NCBI Taxonomy" id="2820812"/>
    <lineage>
        <taxon>Bacteria</taxon>
        <taxon>Pseudomonadati</taxon>
        <taxon>Pseudomonadota</taxon>
        <taxon>Alphaproteobacteria</taxon>
        <taxon>Acetobacterales</taxon>
        <taxon>Acetobacteraceae</taxon>
        <taxon>Pararoseomonas</taxon>
    </lineage>
</organism>
<dbReference type="EMBL" id="JAGIZB010000068">
    <property type="protein sequence ID" value="MBP0447851.1"/>
    <property type="molecule type" value="Genomic_DNA"/>
</dbReference>
<feature type="compositionally biased region" description="Basic residues" evidence="3">
    <location>
        <begin position="209"/>
        <end position="218"/>
    </location>
</feature>
<keyword evidence="1 2" id="KW-0238">DNA-binding</keyword>
<name>A0ABS4ALT7_9PROT</name>